<dbReference type="SUPFAM" id="SSF53955">
    <property type="entry name" value="Lysozyme-like"/>
    <property type="match status" value="1"/>
</dbReference>
<evidence type="ECO:0000313" key="4">
    <source>
        <dbReference type="Proteomes" id="UP001429601"/>
    </source>
</evidence>
<organism evidence="3 4">
    <name type="scientific">Luteibacter jiangsuensis</name>
    <dbReference type="NCBI Taxonomy" id="637577"/>
    <lineage>
        <taxon>Bacteria</taxon>
        <taxon>Pseudomonadati</taxon>
        <taxon>Pseudomonadota</taxon>
        <taxon>Gammaproteobacteria</taxon>
        <taxon>Lysobacterales</taxon>
        <taxon>Rhodanobacteraceae</taxon>
        <taxon>Luteibacter</taxon>
    </lineage>
</organism>
<dbReference type="InterPro" id="IPR023347">
    <property type="entry name" value="Lysozyme_dom_sf"/>
</dbReference>
<keyword evidence="2" id="KW-0081">Bacteriolytic enzyme</keyword>
<dbReference type="EMBL" id="JAAQQR010000010">
    <property type="protein sequence ID" value="NID06640.1"/>
    <property type="molecule type" value="Genomic_DNA"/>
</dbReference>
<keyword evidence="1" id="KW-0929">Antimicrobial</keyword>
<dbReference type="Gene3D" id="1.10.530.40">
    <property type="match status" value="1"/>
</dbReference>
<protein>
    <submittedName>
        <fullName evidence="3">Uncharacterized protein</fullName>
    </submittedName>
</protein>
<gene>
    <name evidence="3" type="ORF">HBF26_17225</name>
</gene>
<sequence length="142" mass="16207">MQHISAYAPFLGAAESIEERGIGSFERIASTRAVSKAEMTDLLGRDIRRFVRSLRPRTAIYPQLGSVRLAVLAHVAMVIGTHTLMECRDLWDAISQSRWDDAQDILLMTRWPERATASDERRRMLELARMMRTGLVPLAWTH</sequence>
<dbReference type="Proteomes" id="UP001429601">
    <property type="component" value="Unassembled WGS sequence"/>
</dbReference>
<proteinExistence type="predicted"/>
<evidence type="ECO:0000313" key="3">
    <source>
        <dbReference type="EMBL" id="NID06640.1"/>
    </source>
</evidence>
<name>A0ABX0Q7W2_9GAMM</name>
<evidence type="ECO:0000256" key="1">
    <source>
        <dbReference type="ARBA" id="ARBA00022529"/>
    </source>
</evidence>
<comment type="caution">
    <text evidence="3">The sequence shown here is derived from an EMBL/GenBank/DDBJ whole genome shotgun (WGS) entry which is preliminary data.</text>
</comment>
<reference evidence="3 4" key="1">
    <citation type="journal article" date="2011" name="Curr. Microbiol.">
        <title>Luteibacter jiangsuensis sp. nov.: a methamidophos-degrading bacterium isolated from a methamidophos-manufacturing factory.</title>
        <authorList>
            <person name="Wang L."/>
            <person name="Wang G.L."/>
            <person name="Li S.P."/>
            <person name="Jiang J.D."/>
        </authorList>
    </citation>
    <scope>NUCLEOTIDE SEQUENCE [LARGE SCALE GENOMIC DNA]</scope>
    <source>
        <strain evidence="3 4">CGMCC 1.10133</strain>
    </source>
</reference>
<accession>A0ABX0Q7W2</accession>
<dbReference type="InterPro" id="IPR023346">
    <property type="entry name" value="Lysozyme-like_dom_sf"/>
</dbReference>
<dbReference type="RefSeq" id="WP_167129221.1">
    <property type="nucleotide sequence ID" value="NZ_JAAQQR010000010.1"/>
</dbReference>
<evidence type="ECO:0000256" key="2">
    <source>
        <dbReference type="ARBA" id="ARBA00022638"/>
    </source>
</evidence>
<keyword evidence="4" id="KW-1185">Reference proteome</keyword>